<accession>A0A5B7FSJ2</accession>
<dbReference type="Proteomes" id="UP000324222">
    <property type="component" value="Unassembled WGS sequence"/>
</dbReference>
<organism evidence="1 2">
    <name type="scientific">Portunus trituberculatus</name>
    <name type="common">Swimming crab</name>
    <name type="synonym">Neptunus trituberculatus</name>
    <dbReference type="NCBI Taxonomy" id="210409"/>
    <lineage>
        <taxon>Eukaryota</taxon>
        <taxon>Metazoa</taxon>
        <taxon>Ecdysozoa</taxon>
        <taxon>Arthropoda</taxon>
        <taxon>Crustacea</taxon>
        <taxon>Multicrustacea</taxon>
        <taxon>Malacostraca</taxon>
        <taxon>Eumalacostraca</taxon>
        <taxon>Eucarida</taxon>
        <taxon>Decapoda</taxon>
        <taxon>Pleocyemata</taxon>
        <taxon>Brachyura</taxon>
        <taxon>Eubrachyura</taxon>
        <taxon>Portunoidea</taxon>
        <taxon>Portunidae</taxon>
        <taxon>Portuninae</taxon>
        <taxon>Portunus</taxon>
    </lineage>
</organism>
<comment type="caution">
    <text evidence="1">The sequence shown here is derived from an EMBL/GenBank/DDBJ whole genome shotgun (WGS) entry which is preliminary data.</text>
</comment>
<name>A0A5B7FSJ2_PORTR</name>
<proteinExistence type="predicted"/>
<evidence type="ECO:0000313" key="2">
    <source>
        <dbReference type="Proteomes" id="UP000324222"/>
    </source>
</evidence>
<sequence length="48" mass="5654">MRIIYSSAFVLGLASPVRKQINRKAADWRNKTVFPSWLERCALYLHVF</sequence>
<gene>
    <name evidence="1" type="ORF">E2C01_042239</name>
</gene>
<keyword evidence="2" id="KW-1185">Reference proteome</keyword>
<dbReference type="AlphaFoldDB" id="A0A5B7FSJ2"/>
<reference evidence="1 2" key="1">
    <citation type="submission" date="2019-05" db="EMBL/GenBank/DDBJ databases">
        <title>Another draft genome of Portunus trituberculatus and its Hox gene families provides insights of decapod evolution.</title>
        <authorList>
            <person name="Jeong J.-H."/>
            <person name="Song I."/>
            <person name="Kim S."/>
            <person name="Choi T."/>
            <person name="Kim D."/>
            <person name="Ryu S."/>
            <person name="Kim W."/>
        </authorList>
    </citation>
    <scope>NUCLEOTIDE SEQUENCE [LARGE SCALE GENOMIC DNA]</scope>
    <source>
        <tissue evidence="1">Muscle</tissue>
    </source>
</reference>
<protein>
    <submittedName>
        <fullName evidence="1">Uncharacterized protein</fullName>
    </submittedName>
</protein>
<evidence type="ECO:0000313" key="1">
    <source>
        <dbReference type="EMBL" id="MPC48466.1"/>
    </source>
</evidence>
<dbReference type="EMBL" id="VSRR010008295">
    <property type="protein sequence ID" value="MPC48466.1"/>
    <property type="molecule type" value="Genomic_DNA"/>
</dbReference>